<keyword evidence="2" id="KW-1185">Reference proteome</keyword>
<evidence type="ECO:0000313" key="1">
    <source>
        <dbReference type="EMBL" id="CAG8492101.1"/>
    </source>
</evidence>
<dbReference type="EMBL" id="CAJVPK010000309">
    <property type="protein sequence ID" value="CAG8492101.1"/>
    <property type="molecule type" value="Genomic_DNA"/>
</dbReference>
<dbReference type="AlphaFoldDB" id="A0A9N8ZDN6"/>
<comment type="caution">
    <text evidence="1">The sequence shown here is derived from an EMBL/GenBank/DDBJ whole genome shotgun (WGS) entry which is preliminary data.</text>
</comment>
<reference evidence="1" key="1">
    <citation type="submission" date="2021-06" db="EMBL/GenBank/DDBJ databases">
        <authorList>
            <person name="Kallberg Y."/>
            <person name="Tangrot J."/>
            <person name="Rosling A."/>
        </authorList>
    </citation>
    <scope>NUCLEOTIDE SEQUENCE</scope>
    <source>
        <strain evidence="1">AZ414A</strain>
    </source>
</reference>
<gene>
    <name evidence="1" type="ORF">DEBURN_LOCUS4233</name>
</gene>
<organism evidence="1 2">
    <name type="scientific">Diversispora eburnea</name>
    <dbReference type="NCBI Taxonomy" id="1213867"/>
    <lineage>
        <taxon>Eukaryota</taxon>
        <taxon>Fungi</taxon>
        <taxon>Fungi incertae sedis</taxon>
        <taxon>Mucoromycota</taxon>
        <taxon>Glomeromycotina</taxon>
        <taxon>Glomeromycetes</taxon>
        <taxon>Diversisporales</taxon>
        <taxon>Diversisporaceae</taxon>
        <taxon>Diversispora</taxon>
    </lineage>
</organism>
<protein>
    <submittedName>
        <fullName evidence="1">3655_t:CDS:1</fullName>
    </submittedName>
</protein>
<proteinExistence type="predicted"/>
<sequence length="201" mass="22901">MVMTLARPVRPARQKLAELAELAELKEKVIATDTSHLILTRAISLLPYVLAEGIMKNARTNLIMGLWEWVNYKVIIYGLPLKHHETFIGTRADNSGKEADACFRSSKPPNEPWPVKKYWLGNMSRVHDAIVIKIDTVSSGEVPTRMQFEFGTHNEYGNSTNIQQGQCVIKISLDCLYHDTDPIVLDFLLIRNEFLRMCETN</sequence>
<accession>A0A9N8ZDN6</accession>
<dbReference type="Proteomes" id="UP000789706">
    <property type="component" value="Unassembled WGS sequence"/>
</dbReference>
<name>A0A9N8ZDN6_9GLOM</name>
<evidence type="ECO:0000313" key="2">
    <source>
        <dbReference type="Proteomes" id="UP000789706"/>
    </source>
</evidence>